<keyword evidence="2" id="KW-0808">Transferase</keyword>
<feature type="transmembrane region" description="Helical" evidence="1">
    <location>
        <begin position="95"/>
        <end position="115"/>
    </location>
</feature>
<organism evidence="2 3">
    <name type="scientific">Sphingomonas canadensis</name>
    <dbReference type="NCBI Taxonomy" id="1219257"/>
    <lineage>
        <taxon>Bacteria</taxon>
        <taxon>Pseudomonadati</taxon>
        <taxon>Pseudomonadota</taxon>
        <taxon>Alphaproteobacteria</taxon>
        <taxon>Sphingomonadales</taxon>
        <taxon>Sphingomonadaceae</taxon>
        <taxon>Sphingomonas</taxon>
    </lineage>
</organism>
<evidence type="ECO:0000256" key="1">
    <source>
        <dbReference type="SAM" id="Phobius"/>
    </source>
</evidence>
<dbReference type="RefSeq" id="WP_264944330.1">
    <property type="nucleotide sequence ID" value="NZ_JAPDRA010000004.1"/>
</dbReference>
<gene>
    <name evidence="2" type="ORF">ACFQ1E_09690</name>
</gene>
<evidence type="ECO:0000313" key="3">
    <source>
        <dbReference type="Proteomes" id="UP001596977"/>
    </source>
</evidence>
<keyword evidence="1" id="KW-1133">Transmembrane helix</keyword>
<dbReference type="GO" id="GO:0032259">
    <property type="term" value="P:methylation"/>
    <property type="evidence" value="ECO:0007669"/>
    <property type="project" value="UniProtKB-KW"/>
</dbReference>
<proteinExistence type="predicted"/>
<keyword evidence="2" id="KW-0489">Methyltransferase</keyword>
<comment type="caution">
    <text evidence="2">The sequence shown here is derived from an EMBL/GenBank/DDBJ whole genome shotgun (WGS) entry which is preliminary data.</text>
</comment>
<feature type="transmembrane region" description="Helical" evidence="1">
    <location>
        <begin position="51"/>
        <end position="69"/>
    </location>
</feature>
<name>A0ABW3H5M2_9SPHN</name>
<evidence type="ECO:0000313" key="2">
    <source>
        <dbReference type="EMBL" id="MFD0946609.1"/>
    </source>
</evidence>
<dbReference type="EC" id="2.1.1.100" evidence="2"/>
<dbReference type="EMBL" id="JBHTJG010000004">
    <property type="protein sequence ID" value="MFD0946609.1"/>
    <property type="molecule type" value="Genomic_DNA"/>
</dbReference>
<feature type="transmembrane region" description="Helical" evidence="1">
    <location>
        <begin position="189"/>
        <end position="208"/>
    </location>
</feature>
<keyword evidence="3" id="KW-1185">Reference proteome</keyword>
<dbReference type="InterPro" id="IPR010721">
    <property type="entry name" value="UstE-like"/>
</dbReference>
<feature type="transmembrane region" description="Helical" evidence="1">
    <location>
        <begin position="259"/>
        <end position="278"/>
    </location>
</feature>
<keyword evidence="1" id="KW-0812">Transmembrane</keyword>
<feature type="transmembrane region" description="Helical" evidence="1">
    <location>
        <begin position="20"/>
        <end position="39"/>
    </location>
</feature>
<dbReference type="Gene3D" id="1.20.120.1630">
    <property type="match status" value="1"/>
</dbReference>
<sequence length="439" mass="49251">MYHDPALALQAKADPRPASAVSGMVGFAGLAGMVLWIAVARRYGLDGPYSALVNVAAVALPMVLWSLFIDRVHRNPSTGIDWALRRPWRESLEISLTKLAGLWLTWGGIAAVYGIGRFWWTGQHANFPFAMWCFEMAAPWLFAASIPYVLWLDRRLVQPRDGAWMLGAWLMGSKEPVDREAIWNHLRSWAVKGFFLAFMLAIVPPGFGEFVRWDLSDTFRDPVALTNWLITFMFVIDVAFATAGYILTLRPLDSHIRSANPYAAGWTAALICYPPFVLMGDGGPLDYHPGTAEWTYWFAGHDWVLAGFGVVLVALTGIYAWATVAFGLRFSNLTHRGVMTHGPYAWSRHPAYLSKNLFWWVSTLPFLATTGSWTDAARNSAILAIVSGVYYWRAKTEERHLGADPAYQQYDRWMRDHGPVPRAFARARQALTGQNRASS</sequence>
<reference evidence="3" key="1">
    <citation type="journal article" date="2019" name="Int. J. Syst. Evol. Microbiol.">
        <title>The Global Catalogue of Microorganisms (GCM) 10K type strain sequencing project: providing services to taxonomists for standard genome sequencing and annotation.</title>
        <authorList>
            <consortium name="The Broad Institute Genomics Platform"/>
            <consortium name="The Broad Institute Genome Sequencing Center for Infectious Disease"/>
            <person name="Wu L."/>
            <person name="Ma J."/>
        </authorList>
    </citation>
    <scope>NUCLEOTIDE SEQUENCE [LARGE SCALE GENOMIC DNA]</scope>
    <source>
        <strain evidence="3">CCUG 62982</strain>
    </source>
</reference>
<keyword evidence="1" id="KW-0472">Membrane</keyword>
<dbReference type="Pfam" id="PF06966">
    <property type="entry name" value="DUF1295"/>
    <property type="match status" value="1"/>
</dbReference>
<feature type="transmembrane region" description="Helical" evidence="1">
    <location>
        <begin position="228"/>
        <end position="247"/>
    </location>
</feature>
<feature type="transmembrane region" description="Helical" evidence="1">
    <location>
        <begin position="127"/>
        <end position="151"/>
    </location>
</feature>
<dbReference type="GO" id="GO:0004671">
    <property type="term" value="F:protein C-terminal S-isoprenylcysteine carboxyl O-methyltransferase activity"/>
    <property type="evidence" value="ECO:0007669"/>
    <property type="project" value="UniProtKB-EC"/>
</dbReference>
<dbReference type="EC" id="2.1.1.334" evidence="2"/>
<feature type="transmembrane region" description="Helical" evidence="1">
    <location>
        <begin position="303"/>
        <end position="328"/>
    </location>
</feature>
<dbReference type="Proteomes" id="UP001596977">
    <property type="component" value="Unassembled WGS sequence"/>
</dbReference>
<accession>A0ABW3H5M2</accession>
<protein>
    <submittedName>
        <fullName evidence="2">Methyltransferase family protein</fullName>
        <ecNumber evidence="2">2.1.1.100</ecNumber>
        <ecNumber evidence="2">2.1.1.334</ecNumber>
    </submittedName>
</protein>